<keyword evidence="3" id="KW-0805">Transcription regulation</keyword>
<dbReference type="AlphaFoldDB" id="A0A8H6IMF7"/>
<dbReference type="Proteomes" id="UP000652219">
    <property type="component" value="Unassembled WGS sequence"/>
</dbReference>
<keyword evidence="9" id="KW-1185">Reference proteome</keyword>
<evidence type="ECO:0000256" key="3">
    <source>
        <dbReference type="ARBA" id="ARBA00023015"/>
    </source>
</evidence>
<dbReference type="PANTHER" id="PTHR47338">
    <property type="entry name" value="ZN(II)2CYS6 TRANSCRIPTION FACTOR (EUROFUNG)-RELATED"/>
    <property type="match status" value="1"/>
</dbReference>
<dbReference type="GO" id="GO:0006351">
    <property type="term" value="P:DNA-templated transcription"/>
    <property type="evidence" value="ECO:0007669"/>
    <property type="project" value="InterPro"/>
</dbReference>
<dbReference type="CDD" id="cd12148">
    <property type="entry name" value="fungal_TF_MHR"/>
    <property type="match status" value="1"/>
</dbReference>
<feature type="region of interest" description="Disordered" evidence="6">
    <location>
        <begin position="547"/>
        <end position="575"/>
    </location>
</feature>
<organism evidence="8 9">
    <name type="scientific">Colletotrichum sojae</name>
    <dbReference type="NCBI Taxonomy" id="2175907"/>
    <lineage>
        <taxon>Eukaryota</taxon>
        <taxon>Fungi</taxon>
        <taxon>Dikarya</taxon>
        <taxon>Ascomycota</taxon>
        <taxon>Pezizomycotina</taxon>
        <taxon>Sordariomycetes</taxon>
        <taxon>Hypocreomycetidae</taxon>
        <taxon>Glomerellales</taxon>
        <taxon>Glomerellaceae</taxon>
        <taxon>Colletotrichum</taxon>
        <taxon>Colletotrichum orchidearum species complex</taxon>
    </lineage>
</organism>
<feature type="region of interest" description="Disordered" evidence="6">
    <location>
        <begin position="1"/>
        <end position="23"/>
    </location>
</feature>
<feature type="domain" description="Xylanolytic transcriptional activator regulatory" evidence="7">
    <location>
        <begin position="205"/>
        <end position="283"/>
    </location>
</feature>
<gene>
    <name evidence="8" type="ORF">CSOJ01_15460</name>
</gene>
<evidence type="ECO:0000256" key="2">
    <source>
        <dbReference type="ARBA" id="ARBA00022723"/>
    </source>
</evidence>
<dbReference type="Pfam" id="PF04082">
    <property type="entry name" value="Fungal_trans"/>
    <property type="match status" value="1"/>
</dbReference>
<keyword evidence="5" id="KW-0539">Nucleus</keyword>
<proteinExistence type="predicted"/>
<accession>A0A8H6IMF7</accession>
<dbReference type="SMART" id="SM00906">
    <property type="entry name" value="Fungal_trans"/>
    <property type="match status" value="1"/>
</dbReference>
<evidence type="ECO:0000259" key="7">
    <source>
        <dbReference type="SMART" id="SM00906"/>
    </source>
</evidence>
<evidence type="ECO:0000256" key="4">
    <source>
        <dbReference type="ARBA" id="ARBA00023163"/>
    </source>
</evidence>
<reference evidence="8 9" key="1">
    <citation type="journal article" date="2020" name="Phytopathology">
        <title>Genome Sequence Resources of Colletotrichum truncatum, C. plurivorum, C. musicola, and C. sojae: Four Species Pathogenic to Soybean (Glycine max).</title>
        <authorList>
            <person name="Rogerio F."/>
            <person name="Boufleur T.R."/>
            <person name="Ciampi-Guillardi M."/>
            <person name="Sukno S.A."/>
            <person name="Thon M.R."/>
            <person name="Massola Junior N.S."/>
            <person name="Baroncelli R."/>
        </authorList>
    </citation>
    <scope>NUCLEOTIDE SEQUENCE [LARGE SCALE GENOMIC DNA]</scope>
    <source>
        <strain evidence="8 9">LFN0009</strain>
    </source>
</reference>
<dbReference type="PANTHER" id="PTHR47338:SF5">
    <property type="entry name" value="ZN(II)2CYS6 TRANSCRIPTION FACTOR (EUROFUNG)"/>
    <property type="match status" value="1"/>
</dbReference>
<evidence type="ECO:0000256" key="6">
    <source>
        <dbReference type="SAM" id="MobiDB-lite"/>
    </source>
</evidence>
<evidence type="ECO:0000313" key="8">
    <source>
        <dbReference type="EMBL" id="KAF6786178.1"/>
    </source>
</evidence>
<dbReference type="InterPro" id="IPR050815">
    <property type="entry name" value="TF_fung"/>
</dbReference>
<dbReference type="GO" id="GO:0000981">
    <property type="term" value="F:DNA-binding transcription factor activity, RNA polymerase II-specific"/>
    <property type="evidence" value="ECO:0007669"/>
    <property type="project" value="InterPro"/>
</dbReference>
<evidence type="ECO:0000313" key="9">
    <source>
        <dbReference type="Proteomes" id="UP000652219"/>
    </source>
</evidence>
<comment type="caution">
    <text evidence="8">The sequence shown here is derived from an EMBL/GenBank/DDBJ whole genome shotgun (WGS) entry which is preliminary data.</text>
</comment>
<keyword evidence="2" id="KW-0479">Metal-binding</keyword>
<dbReference type="InterPro" id="IPR007219">
    <property type="entry name" value="XnlR_reg_dom"/>
</dbReference>
<dbReference type="GO" id="GO:0003677">
    <property type="term" value="F:DNA binding"/>
    <property type="evidence" value="ECO:0007669"/>
    <property type="project" value="InterPro"/>
</dbReference>
<keyword evidence="4" id="KW-0804">Transcription</keyword>
<evidence type="ECO:0000256" key="1">
    <source>
        <dbReference type="ARBA" id="ARBA00004123"/>
    </source>
</evidence>
<dbReference type="GO" id="GO:0008270">
    <property type="term" value="F:zinc ion binding"/>
    <property type="evidence" value="ECO:0007669"/>
    <property type="project" value="InterPro"/>
</dbReference>
<sequence length="628" mass="70645">MLSATSPGIASESRNTDKTVLSPRTPATSPILFSTVAYYEQTSFSTVEPIINAVRWANWTDSTKPGPFRYRKTTDSYLSRVSLGAEHERYPSLTQLTRISTYFKSVTTPVPLFSPARFYAQYNAGRIPVFLLNAMFSLSCRFATSPLILDLANGDLVMLAHVFYQKSSRELDLRESMCLPVTIPEVKTACLLAHYHYTYLPTREAVSQWSRAVRWAYVCGLHRVDGPGLPLDSDESEVDAEEKRCLWWAIWAMDTFCSQASHLPPGIDDQITTTRLPTCFLSNEGVGVFPLSTGRTLNDWRGKDWYDLRIGESPQTRIQLVRLSATALAKEMDCIMKLKQARPEFDVQGRVTQFEAKWQSLTGCLPAWFFSPRFSKGDGTPAGHRMRLEALHLVFIVGLMSGTPPMNPLTLDSDASASPQRPSETFEFRWSNSLSYALRIAALYRHGDWSNEWFLEGDPVTLFPILWTSSSFLCLGLMRTGPVDATEKLALMDALDAVMMQLRLASRCWGVTGMFLSSLQQLRGLTYLRLDMQTLFEVVHRLYCPMKQEPGDGDGDESGRHSQMQEKLVTPDGEMNSSAVESLDLLSTPSVWSAGENALATEKWFDEEQHRLESGWQDNDGLPNLSIM</sequence>
<dbReference type="GO" id="GO:0005634">
    <property type="term" value="C:nucleus"/>
    <property type="evidence" value="ECO:0007669"/>
    <property type="project" value="UniProtKB-SubCell"/>
</dbReference>
<name>A0A8H6IMF7_9PEZI</name>
<dbReference type="EMBL" id="WIGN01000653">
    <property type="protein sequence ID" value="KAF6786178.1"/>
    <property type="molecule type" value="Genomic_DNA"/>
</dbReference>
<evidence type="ECO:0000256" key="5">
    <source>
        <dbReference type="ARBA" id="ARBA00023242"/>
    </source>
</evidence>
<comment type="subcellular location">
    <subcellularLocation>
        <location evidence="1">Nucleus</location>
    </subcellularLocation>
</comment>
<protein>
    <submittedName>
        <fullName evidence="8">Fungal specific transcription factor</fullName>
    </submittedName>
</protein>